<evidence type="ECO:0000313" key="8">
    <source>
        <dbReference type="Proteomes" id="UP000075243"/>
    </source>
</evidence>
<evidence type="ECO:0000256" key="4">
    <source>
        <dbReference type="PROSITE-ProRule" id="PRU00325"/>
    </source>
</evidence>
<keyword evidence="3" id="KW-0862">Zinc</keyword>
<dbReference type="Pfam" id="PF10551">
    <property type="entry name" value="MULE"/>
    <property type="match status" value="1"/>
</dbReference>
<dbReference type="OMA" id="AICTINC"/>
<dbReference type="Pfam" id="PF04434">
    <property type="entry name" value="SWIM"/>
    <property type="match status" value="1"/>
</dbReference>
<organism evidence="7 8">
    <name type="scientific">Cajanus cajan</name>
    <name type="common">Pigeon pea</name>
    <name type="synonym">Cajanus indicus</name>
    <dbReference type="NCBI Taxonomy" id="3821"/>
    <lineage>
        <taxon>Eukaryota</taxon>
        <taxon>Viridiplantae</taxon>
        <taxon>Streptophyta</taxon>
        <taxon>Embryophyta</taxon>
        <taxon>Tracheophyta</taxon>
        <taxon>Spermatophyta</taxon>
        <taxon>Magnoliopsida</taxon>
        <taxon>eudicotyledons</taxon>
        <taxon>Gunneridae</taxon>
        <taxon>Pentapetalae</taxon>
        <taxon>rosids</taxon>
        <taxon>fabids</taxon>
        <taxon>Fabales</taxon>
        <taxon>Fabaceae</taxon>
        <taxon>Papilionoideae</taxon>
        <taxon>50 kb inversion clade</taxon>
        <taxon>NPAAA clade</taxon>
        <taxon>indigoferoid/millettioid clade</taxon>
        <taxon>Phaseoleae</taxon>
        <taxon>Cajanus</taxon>
    </lineage>
</organism>
<protein>
    <recommendedName>
        <fullName evidence="6">SWIM-type domain-containing protein</fullName>
    </recommendedName>
</protein>
<dbReference type="Gramene" id="C.cajan_10408.t">
    <property type="protein sequence ID" value="C.cajan_10408.t"/>
    <property type="gene ID" value="C.cajan_10408"/>
</dbReference>
<proteinExistence type="predicted"/>
<accession>A0A151TWJ0</accession>
<dbReference type="STRING" id="3821.A0A151TWJ0"/>
<feature type="domain" description="SWIM-type" evidence="6">
    <location>
        <begin position="414"/>
        <end position="446"/>
    </location>
</feature>
<reference evidence="7 8" key="1">
    <citation type="journal article" date="2012" name="Nat. Biotechnol.">
        <title>Draft genome sequence of pigeonpea (Cajanus cajan), an orphan legume crop of resource-poor farmers.</title>
        <authorList>
            <person name="Varshney R.K."/>
            <person name="Chen W."/>
            <person name="Li Y."/>
            <person name="Bharti A.K."/>
            <person name="Saxena R.K."/>
            <person name="Schlueter J.A."/>
            <person name="Donoghue M.T."/>
            <person name="Azam S."/>
            <person name="Fan G."/>
            <person name="Whaley A.M."/>
            <person name="Farmer A.D."/>
            <person name="Sheridan J."/>
            <person name="Iwata A."/>
            <person name="Tuteja R."/>
            <person name="Penmetsa R.V."/>
            <person name="Wu W."/>
            <person name="Upadhyaya H.D."/>
            <person name="Yang S.P."/>
            <person name="Shah T."/>
            <person name="Saxena K.B."/>
            <person name="Michael T."/>
            <person name="McCombie W.R."/>
            <person name="Yang B."/>
            <person name="Zhang G."/>
            <person name="Yang H."/>
            <person name="Wang J."/>
            <person name="Spillane C."/>
            <person name="Cook D.R."/>
            <person name="May G.D."/>
            <person name="Xu X."/>
            <person name="Jackson S.A."/>
        </authorList>
    </citation>
    <scope>NUCLEOTIDE SEQUENCE [LARGE SCALE GENOMIC DNA]</scope>
    <source>
        <strain evidence="8">cv. Asha</strain>
    </source>
</reference>
<name>A0A151TWJ0_CAJCA</name>
<evidence type="ECO:0000259" key="6">
    <source>
        <dbReference type="PROSITE" id="PS50966"/>
    </source>
</evidence>
<dbReference type="InterPro" id="IPR004332">
    <property type="entry name" value="Transposase_MuDR"/>
</dbReference>
<evidence type="ECO:0000256" key="5">
    <source>
        <dbReference type="SAM" id="MobiDB-lite"/>
    </source>
</evidence>
<dbReference type="InterPro" id="IPR018289">
    <property type="entry name" value="MULE_transposase_dom"/>
</dbReference>
<dbReference type="InterPro" id="IPR007527">
    <property type="entry name" value="Znf_SWIM"/>
</dbReference>
<dbReference type="PANTHER" id="PTHR31973">
    <property type="entry name" value="POLYPROTEIN, PUTATIVE-RELATED"/>
    <property type="match status" value="1"/>
</dbReference>
<dbReference type="EMBL" id="CM003605">
    <property type="protein sequence ID" value="KYP71449.1"/>
    <property type="molecule type" value="Genomic_DNA"/>
</dbReference>
<evidence type="ECO:0000313" key="7">
    <source>
        <dbReference type="EMBL" id="KYP71449.1"/>
    </source>
</evidence>
<keyword evidence="2 4" id="KW-0863">Zinc-finger</keyword>
<dbReference type="Pfam" id="PF03108">
    <property type="entry name" value="DBD_Tnp_Mut"/>
    <property type="match status" value="1"/>
</dbReference>
<evidence type="ECO:0000256" key="2">
    <source>
        <dbReference type="ARBA" id="ARBA00022771"/>
    </source>
</evidence>
<dbReference type="PANTHER" id="PTHR31973:SF187">
    <property type="entry name" value="MUTATOR TRANSPOSASE MUDRA PROTEIN"/>
    <property type="match status" value="1"/>
</dbReference>
<sequence>MEFTSLKEFKEASREHSVLNGCQIKFVKNDSRRVRAICTINCDFLMYVSKLRDKETYRMQTLIGKHNCGRVFDNKNATTQWVAKILTEKFRNAFNLTVHEIMDGTRKQYSIGITELRAWKARKIVKDIMEGDFSNQYSRLWSYSVELRRVCREYLVFLEGFRPFIGVDGCHLKTKFGGQLLIAVGRDPNDQYFPLAFVVVENETKESWRWFLTFLLEDIGDITTHRWVFISDQQKGLIPVFEELIERTEHRYCLRHLYCNFKKKFGGGTLIRDIMMAAAKARYVEAWDEKMDELKKVNEKAYEWLNMVVDQQVKVKIFIRNYEDKILYDIVPMKSNHILLGRDKPIIKMFEWIRVYIMNRFAALNEKLGRYKGNVMPKPRKRLDREIEKSGNWLASWCNVSKFEVTHMARRDRFVVDLKAHSCSCNFWELVGIPCRHAVAAITYSGEDPELYVHKYYSREAYQKCYGQIITPINEERLRPKTNNEPILPPTYKNGPGRPKKLRIRDQMKIQQPLN</sequence>
<keyword evidence="1" id="KW-0479">Metal-binding</keyword>
<dbReference type="AlphaFoldDB" id="A0A151TWJ0"/>
<evidence type="ECO:0000256" key="3">
    <source>
        <dbReference type="ARBA" id="ARBA00022833"/>
    </source>
</evidence>
<dbReference type="InterPro" id="IPR006564">
    <property type="entry name" value="Znf_PMZ"/>
</dbReference>
<feature type="region of interest" description="Disordered" evidence="5">
    <location>
        <begin position="480"/>
        <end position="515"/>
    </location>
</feature>
<dbReference type="Proteomes" id="UP000075243">
    <property type="component" value="Chromosome 3"/>
</dbReference>
<keyword evidence="8" id="KW-1185">Reference proteome</keyword>
<dbReference type="SMART" id="SM00575">
    <property type="entry name" value="ZnF_PMZ"/>
    <property type="match status" value="1"/>
</dbReference>
<evidence type="ECO:0000256" key="1">
    <source>
        <dbReference type="ARBA" id="ARBA00022723"/>
    </source>
</evidence>
<gene>
    <name evidence="7" type="ORF">KK1_010708</name>
</gene>
<dbReference type="PROSITE" id="PS50966">
    <property type="entry name" value="ZF_SWIM"/>
    <property type="match status" value="1"/>
</dbReference>
<dbReference type="GO" id="GO:0008270">
    <property type="term" value="F:zinc ion binding"/>
    <property type="evidence" value="ECO:0007669"/>
    <property type="project" value="UniProtKB-KW"/>
</dbReference>